<evidence type="ECO:0000256" key="9">
    <source>
        <dbReference type="ARBA" id="ARBA00023098"/>
    </source>
</evidence>
<evidence type="ECO:0000256" key="13">
    <source>
        <dbReference type="PIRSR" id="PIRSR606823-2"/>
    </source>
</evidence>
<evidence type="ECO:0000256" key="1">
    <source>
        <dbReference type="ARBA" id="ARBA00004613"/>
    </source>
</evidence>
<dbReference type="PANTHER" id="PTHR12670">
    <property type="entry name" value="CERAMIDASE"/>
    <property type="match status" value="1"/>
</dbReference>
<dbReference type="OrthoDB" id="191371at2759"/>
<evidence type="ECO:0000256" key="10">
    <source>
        <dbReference type="ARBA" id="ARBA00023180"/>
    </source>
</evidence>
<evidence type="ECO:0000256" key="14">
    <source>
        <dbReference type="RuleBase" id="RU366019"/>
    </source>
</evidence>
<dbReference type="InterPro" id="IPR031331">
    <property type="entry name" value="NEUT/ALK_ceramidase_C"/>
</dbReference>
<keyword evidence="13" id="KW-0479">Metal-binding</keyword>
<evidence type="ECO:0000313" key="17">
    <source>
        <dbReference type="EMBL" id="SPP80097.1"/>
    </source>
</evidence>
<evidence type="ECO:0000259" key="15">
    <source>
        <dbReference type="Pfam" id="PF04734"/>
    </source>
</evidence>
<comment type="subcellular location">
    <subcellularLocation>
        <location evidence="1">Secreted</location>
    </subcellularLocation>
</comment>
<evidence type="ECO:0000256" key="5">
    <source>
        <dbReference type="ARBA" id="ARBA00022525"/>
    </source>
</evidence>
<feature type="domain" description="Neutral/alkaline non-lysosomal ceramidase C-terminal" evidence="16">
    <location>
        <begin position="615"/>
        <end position="776"/>
    </location>
</feature>
<dbReference type="Proteomes" id="UP000268350">
    <property type="component" value="Unassembled WGS sequence"/>
</dbReference>
<evidence type="ECO:0000313" key="18">
    <source>
        <dbReference type="Proteomes" id="UP000268350"/>
    </source>
</evidence>
<evidence type="ECO:0000256" key="2">
    <source>
        <dbReference type="ARBA" id="ARBA00009835"/>
    </source>
</evidence>
<keyword evidence="7 14" id="KW-0378">Hydrolase</keyword>
<gene>
    <name evidence="17" type="ORF">DGUA_6G004945</name>
</gene>
<dbReference type="AlphaFoldDB" id="A0A3B0JCJ4"/>
<name>A0A3B0JCJ4_DROGU</name>
<dbReference type="InterPro" id="IPR031329">
    <property type="entry name" value="NEUT/ALK_ceramidase_N"/>
</dbReference>
<evidence type="ECO:0000256" key="6">
    <source>
        <dbReference type="ARBA" id="ARBA00022729"/>
    </source>
</evidence>
<dbReference type="GO" id="GO:0046514">
    <property type="term" value="P:ceramide catabolic process"/>
    <property type="evidence" value="ECO:0007669"/>
    <property type="project" value="InterPro"/>
</dbReference>
<evidence type="ECO:0000256" key="4">
    <source>
        <dbReference type="ARBA" id="ARBA00019235"/>
    </source>
</evidence>
<evidence type="ECO:0000256" key="11">
    <source>
        <dbReference type="ARBA" id="ARBA00048057"/>
    </source>
</evidence>
<proteinExistence type="inferred from homology"/>
<keyword evidence="9 14" id="KW-0443">Lipid metabolism</keyword>
<dbReference type="Gene3D" id="2.60.40.2300">
    <property type="entry name" value="Neutral/alkaline non-lysosomal ceramidase, C-terminal domain"/>
    <property type="match status" value="1"/>
</dbReference>
<comment type="similarity">
    <text evidence="2 14">Belongs to the neutral ceramidase family.</text>
</comment>
<keyword evidence="10" id="KW-0325">Glycoprotein</keyword>
<reference evidence="18" key="1">
    <citation type="submission" date="2018-01" db="EMBL/GenBank/DDBJ databases">
        <authorList>
            <person name="Alioto T."/>
            <person name="Alioto T."/>
        </authorList>
    </citation>
    <scope>NUCLEOTIDE SEQUENCE [LARGE SCALE GENOMIC DNA]</scope>
</reference>
<dbReference type="GO" id="GO:0017040">
    <property type="term" value="F:N-acylsphingosine amidohydrolase activity"/>
    <property type="evidence" value="ECO:0007669"/>
    <property type="project" value="UniProtKB-UniRule"/>
</dbReference>
<dbReference type="InterPro" id="IPR038445">
    <property type="entry name" value="NCDase_C_sf"/>
</dbReference>
<comment type="catalytic activity">
    <reaction evidence="11 14">
        <text>an N-acylsphing-4-enine + H2O = sphing-4-enine + a fatty acid</text>
        <dbReference type="Rhea" id="RHEA:20856"/>
        <dbReference type="ChEBI" id="CHEBI:15377"/>
        <dbReference type="ChEBI" id="CHEBI:28868"/>
        <dbReference type="ChEBI" id="CHEBI:52639"/>
        <dbReference type="ChEBI" id="CHEBI:57756"/>
        <dbReference type="EC" id="3.5.1.23"/>
    </reaction>
</comment>
<dbReference type="EC" id="3.5.1.23" evidence="3 14"/>
<evidence type="ECO:0000256" key="3">
    <source>
        <dbReference type="ARBA" id="ARBA00011891"/>
    </source>
</evidence>
<feature type="binding site" evidence="13">
    <location>
        <position position="191"/>
    </location>
    <ligand>
        <name>Zn(2+)</name>
        <dbReference type="ChEBI" id="CHEBI:29105"/>
    </ligand>
</feature>
<dbReference type="STRING" id="7266.A0A3B0JCJ4"/>
<evidence type="ECO:0000256" key="8">
    <source>
        <dbReference type="ARBA" id="ARBA00022919"/>
    </source>
</evidence>
<keyword evidence="18" id="KW-1185">Reference proteome</keyword>
<dbReference type="GO" id="GO:0042759">
    <property type="term" value="P:long-chain fatty acid biosynthetic process"/>
    <property type="evidence" value="ECO:0007669"/>
    <property type="project" value="TreeGrafter"/>
</dbReference>
<evidence type="ECO:0000256" key="7">
    <source>
        <dbReference type="ARBA" id="ARBA00022801"/>
    </source>
</evidence>
<organism evidence="17 18">
    <name type="scientific">Drosophila guanche</name>
    <name type="common">Fruit fly</name>
    <dbReference type="NCBI Taxonomy" id="7266"/>
    <lineage>
        <taxon>Eukaryota</taxon>
        <taxon>Metazoa</taxon>
        <taxon>Ecdysozoa</taxon>
        <taxon>Arthropoda</taxon>
        <taxon>Hexapoda</taxon>
        <taxon>Insecta</taxon>
        <taxon>Pterygota</taxon>
        <taxon>Neoptera</taxon>
        <taxon>Endopterygota</taxon>
        <taxon>Diptera</taxon>
        <taxon>Brachycera</taxon>
        <taxon>Muscomorpha</taxon>
        <taxon>Ephydroidea</taxon>
        <taxon>Drosophilidae</taxon>
        <taxon>Drosophila</taxon>
        <taxon>Sophophora</taxon>
    </lineage>
</organism>
<dbReference type="Pfam" id="PF04734">
    <property type="entry name" value="Ceramidase_alk"/>
    <property type="match status" value="1"/>
</dbReference>
<evidence type="ECO:0000256" key="12">
    <source>
        <dbReference type="PIRSR" id="PIRSR606823-1"/>
    </source>
</evidence>
<sequence length="779" mass="86622">MRMVLSAKCIKGSSTEIFCNLLNWRVCPPLISVWRRVSKRYFCIWLSISSSRCFSLSLSLSLSFSVPKFLAVHPTMDISKIAFLAFIALSGLCGLANATYKVGVGRADITGPPVEINFMGYANIKQVGRGIHTRVFARAFVVEDEKGNRVAFVSADAGMMGYGLKREVIKRLQARYGNLYHTDNVAISGTHTHGAPGGFLMHLLYDISILGFVPQTFEVMAQGLYLCIKRATDNLVDGRVFLSKTTVLNVNINRSPSSYLRNPEEERAQYEHDTDKTLTQLRFVDVENNLLGAFNWYAVHATSMNNTNRLVTSDNVGYAALLLEKEYNPNKMPGKGKFVGAFCSSNLGDVSPNIMGPKCSISGNECDLLTSRCPAGEGDCFASGPGKDMVESTQILGQRLADAALGLLNEQSQESTAREVTGDVRFIHQFVDMPNYNGTAYNPLSRKIDKIRGCQPAMGYSFAAGTTDGPGAFSFAQGTTTDNPMWNFVRDFIATPTQEDIKCHEPKPILLATGRATFPYEWQPKIVSDQLLKIGDVIIAAVPCEFTTMAGRRLRNQIRAAASAAGGLDTEVIIAGLTNIYTSYTVTPEEYQAQRYEAASTIFGPHTHSIYMDVFERLTKALMRNETVEPGPSPPYMNDVMLSLNTGVLFDGHPINTDFGYVKTQPNKEYGINDTVKVTYISGNPRNNLFTEKTYFTVERKINEDRWKVAYTDASWETKMIWHRTNTILGFSELEIYWNISPQTLPGVYRIRHSGEYKYILGGKYPYEGLSHSFTVNED</sequence>
<dbReference type="PANTHER" id="PTHR12670:SF1">
    <property type="entry name" value="NEUTRAL CERAMIDASE"/>
    <property type="match status" value="1"/>
</dbReference>
<dbReference type="InterPro" id="IPR006823">
    <property type="entry name" value="Ceramidase_alk"/>
</dbReference>
<feature type="domain" description="Neutral/alkaline non-lysosomal ceramidase N-terminal" evidence="15">
    <location>
        <begin position="100"/>
        <end position="612"/>
    </location>
</feature>
<dbReference type="GO" id="GO:0005576">
    <property type="term" value="C:extracellular region"/>
    <property type="evidence" value="ECO:0007669"/>
    <property type="project" value="UniProtKB-SubCell"/>
</dbReference>
<dbReference type="GO" id="GO:0046512">
    <property type="term" value="P:sphingosine biosynthetic process"/>
    <property type="evidence" value="ECO:0007669"/>
    <property type="project" value="TreeGrafter"/>
</dbReference>
<keyword evidence="5" id="KW-0964">Secreted</keyword>
<accession>A0A3B0JCJ4</accession>
<dbReference type="GO" id="GO:0046872">
    <property type="term" value="F:metal ion binding"/>
    <property type="evidence" value="ECO:0007669"/>
    <property type="project" value="UniProtKB-KW"/>
</dbReference>
<dbReference type="GO" id="GO:0016020">
    <property type="term" value="C:membrane"/>
    <property type="evidence" value="ECO:0007669"/>
    <property type="project" value="GOC"/>
</dbReference>
<dbReference type="EMBL" id="OUUW01000005">
    <property type="protein sequence ID" value="SPP80097.1"/>
    <property type="molecule type" value="Genomic_DNA"/>
</dbReference>
<evidence type="ECO:0000259" key="16">
    <source>
        <dbReference type="Pfam" id="PF17048"/>
    </source>
</evidence>
<feature type="binding site" evidence="13">
    <location>
        <position position="584"/>
    </location>
    <ligand>
        <name>Zn(2+)</name>
        <dbReference type="ChEBI" id="CHEBI:29105"/>
    </ligand>
</feature>
<feature type="binding site" evidence="13">
    <location>
        <position position="300"/>
    </location>
    <ligand>
        <name>Zn(2+)</name>
        <dbReference type="ChEBI" id="CHEBI:29105"/>
    </ligand>
</feature>
<feature type="active site" description="Nucleophile" evidence="12">
    <location>
        <position position="351"/>
    </location>
</feature>
<protein>
    <recommendedName>
        <fullName evidence="4 14">Neutral ceramidase</fullName>
        <ecNumber evidence="3 14">3.5.1.23</ecNumber>
    </recommendedName>
</protein>
<feature type="binding site" evidence="13">
    <location>
        <position position="545"/>
    </location>
    <ligand>
        <name>Zn(2+)</name>
        <dbReference type="ChEBI" id="CHEBI:29105"/>
    </ligand>
</feature>
<keyword evidence="8 14" id="KW-0746">Sphingolipid metabolism</keyword>
<comment type="cofactor">
    <cofactor evidence="13">
        <name>Zn(2+)</name>
        <dbReference type="ChEBI" id="CHEBI:29105"/>
    </cofactor>
    <text evidence="13">Binds 1 zinc ion per subunit.</text>
</comment>
<keyword evidence="6" id="KW-0732">Signal</keyword>
<dbReference type="FunFam" id="2.60.40.2300:FF:000003">
    <property type="entry name" value="Neutral ceramidase"/>
    <property type="match status" value="1"/>
</dbReference>
<dbReference type="Pfam" id="PF17048">
    <property type="entry name" value="Ceramidse_alk_C"/>
    <property type="match status" value="1"/>
</dbReference>
<keyword evidence="13" id="KW-0862">Zinc</keyword>